<name>A0A9E5MMH8_9GAMM</name>
<dbReference type="SUPFAM" id="SSF50249">
    <property type="entry name" value="Nucleic acid-binding proteins"/>
    <property type="match status" value="1"/>
</dbReference>
<feature type="domain" description="ChsH2 C-terminal OB-fold" evidence="1">
    <location>
        <begin position="55"/>
        <end position="118"/>
    </location>
</feature>
<feature type="domain" description="ChsH2 rubredoxin-like zinc ribbon" evidence="2">
    <location>
        <begin position="16"/>
        <end position="50"/>
    </location>
</feature>
<keyword evidence="4" id="KW-1185">Reference proteome</keyword>
<dbReference type="InterPro" id="IPR052513">
    <property type="entry name" value="Thioester_dehydratase-like"/>
</dbReference>
<dbReference type="PANTHER" id="PTHR34075:SF5">
    <property type="entry name" value="BLR3430 PROTEIN"/>
    <property type="match status" value="1"/>
</dbReference>
<dbReference type="Pfam" id="PF12172">
    <property type="entry name" value="zf-ChsH2"/>
    <property type="match status" value="1"/>
</dbReference>
<evidence type="ECO:0000313" key="4">
    <source>
        <dbReference type="Proteomes" id="UP000787472"/>
    </source>
</evidence>
<dbReference type="RefSeq" id="WP_167187991.1">
    <property type="nucleotide sequence ID" value="NZ_JAAONZ010000011.1"/>
</dbReference>
<dbReference type="GO" id="GO:0003677">
    <property type="term" value="F:DNA binding"/>
    <property type="evidence" value="ECO:0007669"/>
    <property type="project" value="UniProtKB-KW"/>
</dbReference>
<evidence type="ECO:0000259" key="1">
    <source>
        <dbReference type="Pfam" id="PF01796"/>
    </source>
</evidence>
<dbReference type="PANTHER" id="PTHR34075">
    <property type="entry name" value="BLR3430 PROTEIN"/>
    <property type="match status" value="1"/>
</dbReference>
<dbReference type="InterPro" id="IPR012340">
    <property type="entry name" value="NA-bd_OB-fold"/>
</dbReference>
<dbReference type="InterPro" id="IPR022002">
    <property type="entry name" value="ChsH2_Znr"/>
</dbReference>
<comment type="caution">
    <text evidence="3">The sequence shown here is derived from an EMBL/GenBank/DDBJ whole genome shotgun (WGS) entry which is preliminary data.</text>
</comment>
<dbReference type="AlphaFoldDB" id="A0A9E5MMH8"/>
<gene>
    <name evidence="3" type="ORF">G8770_14185</name>
</gene>
<dbReference type="EMBL" id="JAAONZ010000011">
    <property type="protein sequence ID" value="NHO66695.1"/>
    <property type="molecule type" value="Genomic_DNA"/>
</dbReference>
<sequence>MSRKLPALTQDSRSFWQGGAKGQLLIHFCTQCQRYFHPPGPICPTCGNDGVGPKAVSGRGTIATFTINHQQWNPNLKVPYIVAMIELEEQLGLRLVSNITGTAPSDIRIGQSVQVRFEAIEDVWIPLFEVRQDV</sequence>
<dbReference type="Gene3D" id="6.10.30.10">
    <property type="match status" value="1"/>
</dbReference>
<organism evidence="3 4">
    <name type="scientific">Pseudomaricurvus hydrocarbonicus</name>
    <dbReference type="NCBI Taxonomy" id="1470433"/>
    <lineage>
        <taxon>Bacteria</taxon>
        <taxon>Pseudomonadati</taxon>
        <taxon>Pseudomonadota</taxon>
        <taxon>Gammaproteobacteria</taxon>
        <taxon>Cellvibrionales</taxon>
        <taxon>Cellvibrionaceae</taxon>
        <taxon>Pseudomaricurvus</taxon>
    </lineage>
</organism>
<keyword evidence="3" id="KW-0238">DNA-binding</keyword>
<dbReference type="Proteomes" id="UP000787472">
    <property type="component" value="Unassembled WGS sequence"/>
</dbReference>
<proteinExistence type="predicted"/>
<dbReference type="Pfam" id="PF01796">
    <property type="entry name" value="OB_ChsH2_C"/>
    <property type="match status" value="1"/>
</dbReference>
<evidence type="ECO:0000313" key="3">
    <source>
        <dbReference type="EMBL" id="NHO66695.1"/>
    </source>
</evidence>
<accession>A0A9E5MMH8</accession>
<protein>
    <submittedName>
        <fullName evidence="3">DNA-binding protein</fullName>
    </submittedName>
</protein>
<reference evidence="3" key="1">
    <citation type="submission" date="2020-03" db="EMBL/GenBank/DDBJ databases">
        <authorList>
            <person name="Guo F."/>
        </authorList>
    </citation>
    <scope>NUCLEOTIDE SEQUENCE</scope>
    <source>
        <strain evidence="3">JCM 30134</strain>
    </source>
</reference>
<evidence type="ECO:0000259" key="2">
    <source>
        <dbReference type="Pfam" id="PF12172"/>
    </source>
</evidence>
<dbReference type="InterPro" id="IPR002878">
    <property type="entry name" value="ChsH2_C"/>
</dbReference>